<proteinExistence type="predicted"/>
<organism evidence="1 2">
    <name type="scientific">Eleutherodactylus coqui</name>
    <name type="common">Puerto Rican coqui</name>
    <dbReference type="NCBI Taxonomy" id="57060"/>
    <lineage>
        <taxon>Eukaryota</taxon>
        <taxon>Metazoa</taxon>
        <taxon>Chordata</taxon>
        <taxon>Craniata</taxon>
        <taxon>Vertebrata</taxon>
        <taxon>Euteleostomi</taxon>
        <taxon>Amphibia</taxon>
        <taxon>Batrachia</taxon>
        <taxon>Anura</taxon>
        <taxon>Neobatrachia</taxon>
        <taxon>Hyloidea</taxon>
        <taxon>Eleutherodactylidae</taxon>
        <taxon>Eleutherodactylinae</taxon>
        <taxon>Eleutherodactylus</taxon>
        <taxon>Eleutherodactylus</taxon>
    </lineage>
</organism>
<comment type="caution">
    <text evidence="1">The sequence shown here is derived from an EMBL/GenBank/DDBJ whole genome shotgun (WGS) entry which is preliminary data.</text>
</comment>
<gene>
    <name evidence="1" type="ORF">GDO78_014379</name>
</gene>
<dbReference type="Proteomes" id="UP000770717">
    <property type="component" value="Unassembled WGS sequence"/>
</dbReference>
<dbReference type="EMBL" id="WNTK01012084">
    <property type="protein sequence ID" value="KAG9462323.1"/>
    <property type="molecule type" value="Genomic_DNA"/>
</dbReference>
<protein>
    <submittedName>
        <fullName evidence="1">Uncharacterized protein</fullName>
    </submittedName>
</protein>
<evidence type="ECO:0000313" key="2">
    <source>
        <dbReference type="Proteomes" id="UP000770717"/>
    </source>
</evidence>
<name>A0A8J6E8W5_ELECQ</name>
<keyword evidence="2" id="KW-1185">Reference proteome</keyword>
<dbReference type="AlphaFoldDB" id="A0A8J6E8W5"/>
<evidence type="ECO:0000313" key="1">
    <source>
        <dbReference type="EMBL" id="KAG9462323.1"/>
    </source>
</evidence>
<reference evidence="1" key="1">
    <citation type="thesis" date="2020" institute="ProQuest LLC" country="789 East Eisenhower Parkway, Ann Arbor, MI, USA">
        <title>Comparative Genomics and Chromosome Evolution.</title>
        <authorList>
            <person name="Mudd A.B."/>
        </authorList>
    </citation>
    <scope>NUCLEOTIDE SEQUENCE</scope>
    <source>
        <strain evidence="1">HN-11 Male</strain>
        <tissue evidence="1">Kidney and liver</tissue>
    </source>
</reference>
<accession>A0A8J6E8W5</accession>
<sequence>MTHECNRSGNPKSLVKAMEDRAAAYTQGPRWGPHKEPAGHWVAGLLDSHCPGAGEDVLPVTMCKGILLPSRGCLIHHTATSDQL</sequence>